<accession>A0AAW4LCG1</accession>
<protein>
    <submittedName>
        <fullName evidence="4">Response regulator</fullName>
    </submittedName>
</protein>
<evidence type="ECO:0000313" key="5">
    <source>
        <dbReference type="Proteomes" id="UP000811899"/>
    </source>
</evidence>
<dbReference type="Pfam" id="PF00072">
    <property type="entry name" value="Response_reg"/>
    <property type="match status" value="1"/>
</dbReference>
<evidence type="ECO:0000259" key="3">
    <source>
        <dbReference type="PROSITE" id="PS50110"/>
    </source>
</evidence>
<dbReference type="InterPro" id="IPR001789">
    <property type="entry name" value="Sig_transdc_resp-reg_receiver"/>
</dbReference>
<dbReference type="SUPFAM" id="SSF160246">
    <property type="entry name" value="EspE N-terminal domain-like"/>
    <property type="match status" value="1"/>
</dbReference>
<organism evidence="4 5">
    <name type="scientific">Geoanaerobacter pelophilus</name>
    <dbReference type="NCBI Taxonomy" id="60036"/>
    <lineage>
        <taxon>Bacteria</taxon>
        <taxon>Pseudomonadati</taxon>
        <taxon>Thermodesulfobacteriota</taxon>
        <taxon>Desulfuromonadia</taxon>
        <taxon>Geobacterales</taxon>
        <taxon>Geobacteraceae</taxon>
        <taxon>Geoanaerobacter</taxon>
    </lineage>
</organism>
<feature type="domain" description="Response regulatory" evidence="3">
    <location>
        <begin position="154"/>
        <end position="270"/>
    </location>
</feature>
<dbReference type="InterPro" id="IPR011006">
    <property type="entry name" value="CheY-like_superfamily"/>
</dbReference>
<dbReference type="Pfam" id="PF05157">
    <property type="entry name" value="MshEN"/>
    <property type="match status" value="1"/>
</dbReference>
<dbReference type="InterPro" id="IPR037257">
    <property type="entry name" value="T2SS_E_N_sf"/>
</dbReference>
<comment type="caution">
    <text evidence="4">The sequence shown here is derived from an EMBL/GenBank/DDBJ whole genome shotgun (WGS) entry which is preliminary data.</text>
</comment>
<feature type="modified residue" description="4-aspartylphosphate" evidence="2">
    <location>
        <position position="203"/>
    </location>
</feature>
<dbReference type="GO" id="GO:0000160">
    <property type="term" value="P:phosphorelay signal transduction system"/>
    <property type="evidence" value="ECO:0007669"/>
    <property type="project" value="InterPro"/>
</dbReference>
<dbReference type="Gene3D" id="3.40.50.2300">
    <property type="match status" value="1"/>
</dbReference>
<dbReference type="InterPro" id="IPR050595">
    <property type="entry name" value="Bact_response_regulator"/>
</dbReference>
<keyword evidence="5" id="KW-1185">Reference proteome</keyword>
<dbReference type="PANTHER" id="PTHR44591">
    <property type="entry name" value="STRESS RESPONSE REGULATOR PROTEIN 1"/>
    <property type="match status" value="1"/>
</dbReference>
<dbReference type="EMBL" id="JAHCVJ010000008">
    <property type="protein sequence ID" value="MBT0666096.1"/>
    <property type="molecule type" value="Genomic_DNA"/>
</dbReference>
<evidence type="ECO:0000313" key="4">
    <source>
        <dbReference type="EMBL" id="MBT0666096.1"/>
    </source>
</evidence>
<dbReference type="AlphaFoldDB" id="A0AAW4LCG1"/>
<dbReference type="SUPFAM" id="SSF52172">
    <property type="entry name" value="CheY-like"/>
    <property type="match status" value="1"/>
</dbReference>
<evidence type="ECO:0000256" key="1">
    <source>
        <dbReference type="ARBA" id="ARBA00022553"/>
    </source>
</evidence>
<sequence length="281" mass="31806">MQSRKKIGEILVEKGILTPKTVDRMLIVAKRHNKRLGTLLEEMEIATAEEVAEVLAVQHGAKVVNNLMKYSFPKDLLKIISPENALQYIIFPLKLEQNRLFLAMADPTDMKIVTNMAINSDLTIVPFVATRRDILAAICKHYYGREMEEPKDRTILVVDDDDSVVKMLSMLLNKHGFNTISASDGMEGFKEAISKNPHVIITDKVLPKIDGYALLASLKKLPETRSIPVLLISGQKSEQEEAIAFDKGFFDYIPKPFGEITIIARVKRALLFYDRKYELMV</sequence>
<proteinExistence type="predicted"/>
<dbReference type="InterPro" id="IPR007831">
    <property type="entry name" value="T2SS_GspE_N"/>
</dbReference>
<evidence type="ECO:0000256" key="2">
    <source>
        <dbReference type="PROSITE-ProRule" id="PRU00169"/>
    </source>
</evidence>
<dbReference type="Proteomes" id="UP000811899">
    <property type="component" value="Unassembled WGS sequence"/>
</dbReference>
<dbReference type="Gene3D" id="3.30.300.160">
    <property type="entry name" value="Type II secretion system, protein E, N-terminal domain"/>
    <property type="match status" value="1"/>
</dbReference>
<gene>
    <name evidence="4" type="ORF">KI809_17425</name>
</gene>
<keyword evidence="1 2" id="KW-0597">Phosphoprotein</keyword>
<dbReference type="PANTHER" id="PTHR44591:SF25">
    <property type="entry name" value="CHEMOTAXIS TWO-COMPONENT RESPONSE REGULATOR"/>
    <property type="match status" value="1"/>
</dbReference>
<reference evidence="4 5" key="1">
    <citation type="submission" date="2021-05" db="EMBL/GenBank/DDBJ databases">
        <title>The draft genome of Geobacter pelophilus DSM 12255.</title>
        <authorList>
            <person name="Xu Z."/>
            <person name="Masuda Y."/>
            <person name="Itoh H."/>
            <person name="Senoo K."/>
        </authorList>
    </citation>
    <scope>NUCLEOTIDE SEQUENCE [LARGE SCALE GENOMIC DNA]</scope>
    <source>
        <strain evidence="4 5">DSM 12255</strain>
    </source>
</reference>
<dbReference type="PROSITE" id="PS50110">
    <property type="entry name" value="RESPONSE_REGULATORY"/>
    <property type="match status" value="1"/>
</dbReference>
<dbReference type="RefSeq" id="WP_214172861.1">
    <property type="nucleotide sequence ID" value="NZ_JAHCVJ010000008.1"/>
</dbReference>
<dbReference type="SMART" id="SM00448">
    <property type="entry name" value="REC"/>
    <property type="match status" value="1"/>
</dbReference>
<name>A0AAW4LCG1_9BACT</name>